<evidence type="ECO:0000313" key="6">
    <source>
        <dbReference type="Proteomes" id="UP000041254"/>
    </source>
</evidence>
<keyword evidence="3" id="KW-0812">Transmembrane</keyword>
<dbReference type="Proteomes" id="UP000041254">
    <property type="component" value="Unassembled WGS sequence"/>
</dbReference>
<keyword evidence="6" id="KW-1185">Reference proteome</keyword>
<dbReference type="PROSITE" id="PS50222">
    <property type="entry name" value="EF_HAND_2"/>
    <property type="match status" value="1"/>
</dbReference>
<evidence type="ECO:0000256" key="3">
    <source>
        <dbReference type="SAM" id="Phobius"/>
    </source>
</evidence>
<dbReference type="EMBL" id="CDMY01000395">
    <property type="protein sequence ID" value="CEM09557.1"/>
    <property type="molecule type" value="Genomic_DNA"/>
</dbReference>
<dbReference type="OrthoDB" id="10020961at2759"/>
<gene>
    <name evidence="5" type="ORF">Vbra_4267</name>
</gene>
<evidence type="ECO:0000259" key="4">
    <source>
        <dbReference type="PROSITE" id="PS50222"/>
    </source>
</evidence>
<dbReference type="STRING" id="1169540.A0A0G4FAH8"/>
<dbReference type="InterPro" id="IPR011992">
    <property type="entry name" value="EF-hand-dom_pair"/>
</dbReference>
<organism evidence="5 6">
    <name type="scientific">Vitrella brassicaformis (strain CCMP3155)</name>
    <dbReference type="NCBI Taxonomy" id="1169540"/>
    <lineage>
        <taxon>Eukaryota</taxon>
        <taxon>Sar</taxon>
        <taxon>Alveolata</taxon>
        <taxon>Colpodellida</taxon>
        <taxon>Vitrellaceae</taxon>
        <taxon>Vitrella</taxon>
    </lineage>
</organism>
<evidence type="ECO:0000256" key="1">
    <source>
        <dbReference type="ARBA" id="ARBA00022837"/>
    </source>
</evidence>
<protein>
    <recommendedName>
        <fullName evidence="4">EF-hand domain-containing protein</fullName>
    </recommendedName>
</protein>
<dbReference type="InParanoid" id="A0A0G4FAH8"/>
<dbReference type="InterPro" id="IPR018247">
    <property type="entry name" value="EF_Hand_1_Ca_BS"/>
</dbReference>
<proteinExistence type="predicted"/>
<keyword evidence="1" id="KW-0106">Calcium</keyword>
<feature type="region of interest" description="Disordered" evidence="2">
    <location>
        <begin position="273"/>
        <end position="292"/>
    </location>
</feature>
<dbReference type="SUPFAM" id="SSF52540">
    <property type="entry name" value="P-loop containing nucleoside triphosphate hydrolases"/>
    <property type="match status" value="1"/>
</dbReference>
<reference evidence="5 6" key="1">
    <citation type="submission" date="2014-11" db="EMBL/GenBank/DDBJ databases">
        <authorList>
            <person name="Zhu J."/>
            <person name="Qi W."/>
            <person name="Song R."/>
        </authorList>
    </citation>
    <scope>NUCLEOTIDE SEQUENCE [LARGE SCALE GENOMIC DNA]</scope>
</reference>
<feature type="transmembrane region" description="Helical" evidence="3">
    <location>
        <begin position="585"/>
        <end position="605"/>
    </location>
</feature>
<dbReference type="AlphaFoldDB" id="A0A0G4FAH8"/>
<sequence>MEGLSDGGASQVVRALLQIFRRLDTDRDGLLSPSELYDFQLEVFMQDIEMEDIKVLHREIQHNCPGGLVGDKISEAGFLYLIRTLDDTISDASLLQILTTYGYTPDGRLKPTNYSYLRDHASAASEAASNPSGASDAFGAPPHTFAELTRPFIHFLDEVFHQFASSAGGRPLLSERGVRRLFRPSDGFERLTPVPPWCVVEAVVENGSVGLTRDAWLNYWRLAAMYNPDSVLLVSRQLGCALSPSRCLAPKEHRIDRTVWRCGVVSSGPDTGKSSFVHALRQPNGPRRRSGGTAIACVSVDHEAGGASRPGGHTPCSRSFNDHQESPAPLALPSPTRPLRMRPSHPAASVSTAVTEENSRHREGEDDASGRVLRYSRTLRSVSERHREIRMDVDNPFYEAPWMGEACGCREGGEVEGLLGPGQGDMERGAAVFGGRDVSTRTRDSSSRCHQLIVSEEEELHPAVLQRYDVVCLLYDVTDPHGFAKVAAIIESLDTAATSWASHSDRPPQLPHMLVIAAKTDGRHAKQVFQTNILDWLQEHGLEPPLSFSVKASPDDVAVLRSTLWQHAIRPSQGSMQSALEDEAIIVPAALLAVGSLGAILYSVAQVARAVIGGRKGTV</sequence>
<keyword evidence="3" id="KW-0472">Membrane</keyword>
<keyword evidence="3" id="KW-1133">Transmembrane helix</keyword>
<dbReference type="InterPro" id="IPR027417">
    <property type="entry name" value="P-loop_NTPase"/>
</dbReference>
<feature type="region of interest" description="Disordered" evidence="2">
    <location>
        <begin position="303"/>
        <end position="370"/>
    </location>
</feature>
<dbReference type="PROSITE" id="PS00018">
    <property type="entry name" value="EF_HAND_1"/>
    <property type="match status" value="1"/>
</dbReference>
<feature type="domain" description="EF-hand" evidence="4">
    <location>
        <begin position="11"/>
        <end position="46"/>
    </location>
</feature>
<dbReference type="SUPFAM" id="SSF47473">
    <property type="entry name" value="EF-hand"/>
    <property type="match status" value="1"/>
</dbReference>
<accession>A0A0G4FAH8</accession>
<dbReference type="GO" id="GO:0005509">
    <property type="term" value="F:calcium ion binding"/>
    <property type="evidence" value="ECO:0007669"/>
    <property type="project" value="InterPro"/>
</dbReference>
<dbReference type="InterPro" id="IPR002048">
    <property type="entry name" value="EF_hand_dom"/>
</dbReference>
<evidence type="ECO:0000313" key="5">
    <source>
        <dbReference type="EMBL" id="CEM09557.1"/>
    </source>
</evidence>
<evidence type="ECO:0000256" key="2">
    <source>
        <dbReference type="SAM" id="MobiDB-lite"/>
    </source>
</evidence>
<dbReference type="VEuPathDB" id="CryptoDB:Vbra_4267"/>
<dbReference type="Gene3D" id="3.40.50.300">
    <property type="entry name" value="P-loop containing nucleotide triphosphate hydrolases"/>
    <property type="match status" value="1"/>
</dbReference>
<name>A0A0G4FAH8_VITBC</name>
<dbReference type="Gene3D" id="1.10.238.10">
    <property type="entry name" value="EF-hand"/>
    <property type="match status" value="2"/>
</dbReference>